<dbReference type="AlphaFoldDB" id="A0A1R3HV67"/>
<organism evidence="3 4">
    <name type="scientific">Corchorus olitorius</name>
    <dbReference type="NCBI Taxonomy" id="93759"/>
    <lineage>
        <taxon>Eukaryota</taxon>
        <taxon>Viridiplantae</taxon>
        <taxon>Streptophyta</taxon>
        <taxon>Embryophyta</taxon>
        <taxon>Tracheophyta</taxon>
        <taxon>Spermatophyta</taxon>
        <taxon>Magnoliopsida</taxon>
        <taxon>eudicotyledons</taxon>
        <taxon>Gunneridae</taxon>
        <taxon>Pentapetalae</taxon>
        <taxon>rosids</taxon>
        <taxon>malvids</taxon>
        <taxon>Malvales</taxon>
        <taxon>Malvaceae</taxon>
        <taxon>Grewioideae</taxon>
        <taxon>Apeibeae</taxon>
        <taxon>Corchorus</taxon>
    </lineage>
</organism>
<dbReference type="PANTHER" id="PTHR47718">
    <property type="entry name" value="OS01G0519700 PROTEIN"/>
    <property type="match status" value="1"/>
</dbReference>
<dbReference type="Proteomes" id="UP000187203">
    <property type="component" value="Unassembled WGS sequence"/>
</dbReference>
<dbReference type="EMBL" id="AWUE01019354">
    <property type="protein sequence ID" value="OMO74188.1"/>
    <property type="molecule type" value="Genomic_DNA"/>
</dbReference>
<dbReference type="InterPro" id="IPR018289">
    <property type="entry name" value="MULE_transposase_dom"/>
</dbReference>
<feature type="domain" description="FAR1" evidence="1">
    <location>
        <begin position="11"/>
        <end position="101"/>
    </location>
</feature>
<evidence type="ECO:0000259" key="1">
    <source>
        <dbReference type="Pfam" id="PF03101"/>
    </source>
</evidence>
<feature type="domain" description="MULE transposase" evidence="2">
    <location>
        <begin position="144"/>
        <end position="226"/>
    </location>
</feature>
<sequence length="226" mass="26383">MEFDSLIDAERFYYTYAHGMGFSIRRGKLRKNLQGELTRRALLCGKQGYREDKYFHLLNRKRNPKLLSRCGCEARFRVVYKRLQKKWQVVAFNAEHNHNLALRAHRHYLRHVDDGSLKETLVMKSSGIRPYYKVRMDNKLFGDVIAFNTTYNKNSYNMPLLSPKGVNNHNLTIVFGFALISNETKETFQWVLQAFAEVMGNKLPKSVVTDGDRSMHNAIEEIFPNA</sequence>
<gene>
    <name evidence="3" type="ORF">COLO4_26685</name>
</gene>
<dbReference type="STRING" id="93759.A0A1R3HV67"/>
<protein>
    <submittedName>
        <fullName evidence="3">Uncharacterized protein</fullName>
    </submittedName>
</protein>
<evidence type="ECO:0000313" key="4">
    <source>
        <dbReference type="Proteomes" id="UP000187203"/>
    </source>
</evidence>
<dbReference type="PANTHER" id="PTHR47718:SF15">
    <property type="entry name" value="PROTEIN FAR1-RELATED SEQUENCE 5-LIKE"/>
    <property type="match status" value="1"/>
</dbReference>
<evidence type="ECO:0000259" key="2">
    <source>
        <dbReference type="Pfam" id="PF10551"/>
    </source>
</evidence>
<name>A0A1R3HV67_9ROSI</name>
<accession>A0A1R3HV67</accession>
<dbReference type="Pfam" id="PF03101">
    <property type="entry name" value="FAR1"/>
    <property type="match status" value="1"/>
</dbReference>
<dbReference type="OrthoDB" id="1426481at2759"/>
<keyword evidence="4" id="KW-1185">Reference proteome</keyword>
<reference evidence="4" key="1">
    <citation type="submission" date="2013-09" db="EMBL/GenBank/DDBJ databases">
        <title>Corchorus olitorius genome sequencing.</title>
        <authorList>
            <person name="Alam M."/>
            <person name="Haque M.S."/>
            <person name="Islam M.S."/>
            <person name="Emdad E.M."/>
            <person name="Islam M.M."/>
            <person name="Ahmed B."/>
            <person name="Halim A."/>
            <person name="Hossen Q.M.M."/>
            <person name="Hossain M.Z."/>
            <person name="Ahmed R."/>
            <person name="Khan M.M."/>
            <person name="Islam R."/>
            <person name="Rashid M.M."/>
            <person name="Khan S.A."/>
            <person name="Rahman M.S."/>
            <person name="Alam M."/>
            <person name="Yahiya A.S."/>
            <person name="Khan M.S."/>
            <person name="Azam M.S."/>
            <person name="Haque T."/>
            <person name="Lashkar M.Z.H."/>
            <person name="Akhand A.I."/>
            <person name="Morshed G."/>
            <person name="Roy S."/>
            <person name="Uddin K.S."/>
            <person name="Rabeya T."/>
            <person name="Hossain A.S."/>
            <person name="Chowdhury A."/>
            <person name="Snigdha A.R."/>
            <person name="Mortoza M.S."/>
            <person name="Matin S.A."/>
            <person name="Hoque S.M.E."/>
            <person name="Islam M.K."/>
            <person name="Roy D.K."/>
            <person name="Haider R."/>
            <person name="Moosa M.M."/>
            <person name="Elias S.M."/>
            <person name="Hasan A.M."/>
            <person name="Jahan S."/>
            <person name="Shafiuddin M."/>
            <person name="Mahmood N."/>
            <person name="Shommy N.S."/>
        </authorList>
    </citation>
    <scope>NUCLEOTIDE SEQUENCE [LARGE SCALE GENOMIC DNA]</scope>
    <source>
        <strain evidence="4">cv. O-4</strain>
    </source>
</reference>
<comment type="caution">
    <text evidence="3">The sequence shown here is derived from an EMBL/GenBank/DDBJ whole genome shotgun (WGS) entry which is preliminary data.</text>
</comment>
<dbReference type="Pfam" id="PF10551">
    <property type="entry name" value="MULE"/>
    <property type="match status" value="1"/>
</dbReference>
<dbReference type="InterPro" id="IPR004330">
    <property type="entry name" value="FAR1_DNA_bnd_dom"/>
</dbReference>
<proteinExistence type="predicted"/>
<evidence type="ECO:0000313" key="3">
    <source>
        <dbReference type="EMBL" id="OMO74188.1"/>
    </source>
</evidence>